<gene>
    <name evidence="6" type="ORF">SAMN05216198_0672</name>
</gene>
<dbReference type="PANTHER" id="PTHR30349:SF64">
    <property type="entry name" value="PROPHAGE INTEGRASE INTD-RELATED"/>
    <property type="match status" value="1"/>
</dbReference>
<dbReference type="InterPro" id="IPR013762">
    <property type="entry name" value="Integrase-like_cat_sf"/>
</dbReference>
<feature type="domain" description="Tyr recombinase" evidence="5">
    <location>
        <begin position="193"/>
        <end position="376"/>
    </location>
</feature>
<evidence type="ECO:0000256" key="3">
    <source>
        <dbReference type="ARBA" id="ARBA00023125"/>
    </source>
</evidence>
<dbReference type="Pfam" id="PF00589">
    <property type="entry name" value="Phage_integrase"/>
    <property type="match status" value="1"/>
</dbReference>
<dbReference type="SUPFAM" id="SSF56349">
    <property type="entry name" value="DNA breaking-rejoining enzymes"/>
    <property type="match status" value="1"/>
</dbReference>
<organism evidence="6 7">
    <name type="scientific">Halopseudomonas litoralis</name>
    <dbReference type="NCBI Taxonomy" id="797277"/>
    <lineage>
        <taxon>Bacteria</taxon>
        <taxon>Pseudomonadati</taxon>
        <taxon>Pseudomonadota</taxon>
        <taxon>Gammaproteobacteria</taxon>
        <taxon>Pseudomonadales</taxon>
        <taxon>Pseudomonadaceae</taxon>
        <taxon>Halopseudomonas</taxon>
    </lineage>
</organism>
<reference evidence="7" key="1">
    <citation type="submission" date="2016-10" db="EMBL/GenBank/DDBJ databases">
        <authorList>
            <person name="Varghese N."/>
            <person name="Submissions S."/>
        </authorList>
    </citation>
    <scope>NUCLEOTIDE SEQUENCE [LARGE SCALE GENOMIC DNA]</scope>
    <source>
        <strain evidence="7">2SM5</strain>
    </source>
</reference>
<evidence type="ECO:0000313" key="7">
    <source>
        <dbReference type="Proteomes" id="UP000243426"/>
    </source>
</evidence>
<keyword evidence="7" id="KW-1185">Reference proteome</keyword>
<accession>A0A1H1MNC1</accession>
<dbReference type="GO" id="GO:0015074">
    <property type="term" value="P:DNA integration"/>
    <property type="evidence" value="ECO:0007669"/>
    <property type="project" value="UniProtKB-KW"/>
</dbReference>
<dbReference type="InterPro" id="IPR022000">
    <property type="entry name" value="Min27-like_integrase_DNA_bind"/>
</dbReference>
<dbReference type="STRING" id="797277.SAMN05216198_0672"/>
<dbReference type="Gene3D" id="1.10.443.10">
    <property type="entry name" value="Intergrase catalytic core"/>
    <property type="match status" value="1"/>
</dbReference>
<evidence type="ECO:0000256" key="2">
    <source>
        <dbReference type="ARBA" id="ARBA00022908"/>
    </source>
</evidence>
<dbReference type="GO" id="GO:0003677">
    <property type="term" value="F:DNA binding"/>
    <property type="evidence" value="ECO:0007669"/>
    <property type="project" value="UniProtKB-KW"/>
</dbReference>
<protein>
    <submittedName>
        <fullName evidence="6">Integrase</fullName>
    </submittedName>
</protein>
<dbReference type="InterPro" id="IPR050090">
    <property type="entry name" value="Tyrosine_recombinase_XerCD"/>
</dbReference>
<dbReference type="AlphaFoldDB" id="A0A1H1MNC1"/>
<dbReference type="InterPro" id="IPR002104">
    <property type="entry name" value="Integrase_catalytic"/>
</dbReference>
<dbReference type="PANTHER" id="PTHR30349">
    <property type="entry name" value="PHAGE INTEGRASE-RELATED"/>
    <property type="match status" value="1"/>
</dbReference>
<name>A0A1H1MNC1_9GAMM</name>
<dbReference type="InterPro" id="IPR010998">
    <property type="entry name" value="Integrase_recombinase_N"/>
</dbReference>
<keyword evidence="2" id="KW-0229">DNA integration</keyword>
<evidence type="ECO:0000256" key="1">
    <source>
        <dbReference type="ARBA" id="ARBA00008857"/>
    </source>
</evidence>
<sequence length="391" mass="45370">MGSVNVRDGRLYLDFRYRSVRCREHTKLSDSPANRKALAAVLAKLELEIQRGTFDYGKHFPGSPKVEHFRQIEQLVQQKAVGGKMLFEVFANLWLEEKRAEWRLSHIETIEGILRCHLVPYYRGNPIGVISKGEIMALRGLLCQADAETGKQLSASRVNHIMTALRMILNEAAERFGYESPWRNIKALPMPRADIQPFTLKEVLLIIDNVRADFRSYYLVRFFTGMRTGEIDGLTWGDVDFGSRQIHIRQALVRGQVEKTKTASSYRTLAMSQVVYDALHEQWKRSDEKNRFVFTARNGQPLNHRNVTRRVWYPLLEYLRLRKRNPYQSRHTAATLWLAAGENPEWIARQLGHANTSMLFRVYSRYIPNLIRQDGSAFEQLLDQELCEEVG</sequence>
<dbReference type="OrthoDB" id="5391994at2"/>
<dbReference type="Gene3D" id="1.10.150.130">
    <property type="match status" value="1"/>
</dbReference>
<dbReference type="GO" id="GO:0006310">
    <property type="term" value="P:DNA recombination"/>
    <property type="evidence" value="ECO:0007669"/>
    <property type="project" value="UniProtKB-KW"/>
</dbReference>
<comment type="similarity">
    <text evidence="1">Belongs to the 'phage' integrase family.</text>
</comment>
<keyword evidence="4" id="KW-0233">DNA recombination</keyword>
<evidence type="ECO:0000259" key="5">
    <source>
        <dbReference type="PROSITE" id="PS51898"/>
    </source>
</evidence>
<keyword evidence="3" id="KW-0238">DNA-binding</keyword>
<dbReference type="Pfam" id="PF12167">
    <property type="entry name" value="Arm-DNA-bind_2"/>
    <property type="match status" value="1"/>
</dbReference>
<dbReference type="PROSITE" id="PS51898">
    <property type="entry name" value="TYR_RECOMBINASE"/>
    <property type="match status" value="1"/>
</dbReference>
<dbReference type="CDD" id="cd01189">
    <property type="entry name" value="INT_ICEBs1_C_like"/>
    <property type="match status" value="1"/>
</dbReference>
<dbReference type="RefSeq" id="WP_090272029.1">
    <property type="nucleotide sequence ID" value="NZ_LT629748.1"/>
</dbReference>
<dbReference type="InterPro" id="IPR011010">
    <property type="entry name" value="DNA_brk_join_enz"/>
</dbReference>
<evidence type="ECO:0000313" key="6">
    <source>
        <dbReference type="EMBL" id="SDR88281.1"/>
    </source>
</evidence>
<proteinExistence type="inferred from homology"/>
<evidence type="ECO:0000256" key="4">
    <source>
        <dbReference type="ARBA" id="ARBA00023172"/>
    </source>
</evidence>
<dbReference type="Proteomes" id="UP000243426">
    <property type="component" value="Chromosome I"/>
</dbReference>
<dbReference type="EMBL" id="LT629748">
    <property type="protein sequence ID" value="SDR88281.1"/>
    <property type="molecule type" value="Genomic_DNA"/>
</dbReference>